<accession>A0A523RUC4</accession>
<protein>
    <submittedName>
        <fullName evidence="1">Uncharacterized protein</fullName>
    </submittedName>
</protein>
<name>A0A523RUC4_UNCAE</name>
<comment type="caution">
    <text evidence="1">The sequence shown here is derived from an EMBL/GenBank/DDBJ whole genome shotgun (WGS) entry which is preliminary data.</text>
</comment>
<evidence type="ECO:0000313" key="1">
    <source>
        <dbReference type="EMBL" id="TET09296.1"/>
    </source>
</evidence>
<organism evidence="1 2">
    <name type="scientific">Aerophobetes bacterium</name>
    <dbReference type="NCBI Taxonomy" id="2030807"/>
    <lineage>
        <taxon>Bacteria</taxon>
        <taxon>Candidatus Aerophobota</taxon>
    </lineage>
</organism>
<dbReference type="AlphaFoldDB" id="A0A523RUC4"/>
<gene>
    <name evidence="1" type="ORF">E3J84_05260</name>
</gene>
<proteinExistence type="predicted"/>
<dbReference type="EMBL" id="SOKJ01000299">
    <property type="protein sequence ID" value="TET09296.1"/>
    <property type="molecule type" value="Genomic_DNA"/>
</dbReference>
<dbReference type="Proteomes" id="UP000316360">
    <property type="component" value="Unassembled WGS sequence"/>
</dbReference>
<sequence>MKNKIRCMLDEIFPEYQSVPFFSNLFGQTSRALLKMAPIPAKILALPKESWVEYLFSHSKGRLGWERAWDVILL</sequence>
<evidence type="ECO:0000313" key="2">
    <source>
        <dbReference type="Proteomes" id="UP000316360"/>
    </source>
</evidence>
<reference evidence="1 2" key="1">
    <citation type="submission" date="2019-03" db="EMBL/GenBank/DDBJ databases">
        <title>Metabolic potential of uncultured bacteria and archaea associated with petroleum seepage in deep-sea sediments.</title>
        <authorList>
            <person name="Dong X."/>
            <person name="Hubert C."/>
        </authorList>
    </citation>
    <scope>NUCLEOTIDE SEQUENCE [LARGE SCALE GENOMIC DNA]</scope>
    <source>
        <strain evidence="1">E44_bin7</strain>
    </source>
</reference>